<evidence type="ECO:0000313" key="2">
    <source>
        <dbReference type="Proteomes" id="UP000620124"/>
    </source>
</evidence>
<dbReference type="OrthoDB" id="2745898at2759"/>
<accession>A0A8H6XV65</accession>
<protein>
    <submittedName>
        <fullName evidence="1">Uncharacterized protein</fullName>
    </submittedName>
</protein>
<dbReference type="EMBL" id="JACAZI010000012">
    <property type="protein sequence ID" value="KAF7347161.1"/>
    <property type="molecule type" value="Genomic_DNA"/>
</dbReference>
<dbReference type="Proteomes" id="UP000620124">
    <property type="component" value="Unassembled WGS sequence"/>
</dbReference>
<reference evidence="1" key="1">
    <citation type="submission" date="2020-05" db="EMBL/GenBank/DDBJ databases">
        <title>Mycena genomes resolve the evolution of fungal bioluminescence.</title>
        <authorList>
            <person name="Tsai I.J."/>
        </authorList>
    </citation>
    <scope>NUCLEOTIDE SEQUENCE</scope>
    <source>
        <strain evidence="1">CCC161011</strain>
    </source>
</reference>
<keyword evidence="2" id="KW-1185">Reference proteome</keyword>
<gene>
    <name evidence="1" type="ORF">MVEN_01470600</name>
</gene>
<dbReference type="AlphaFoldDB" id="A0A8H6XV65"/>
<name>A0A8H6XV65_9AGAR</name>
<comment type="caution">
    <text evidence="1">The sequence shown here is derived from an EMBL/GenBank/DDBJ whole genome shotgun (WGS) entry which is preliminary data.</text>
</comment>
<sequence length="389" mass="43971">MESRWLPQELVDAIVYELDDVDSLKACTLAGSMFRETSQRILLRSITLPQNLKEAHTCLEESPHVASYITLLIVRLPPASDIASLQQILQVATLMNVRKCVLHRMHDGFRASYHTPALTATLLDFLARQPLHELHLSIATVVPPTVVLRLLSMAPCISFYRVSVEKDGGTSLDTFRSPPNTPKLEDLVVETGADDVHKLLALPQSKSCTSTLRRFSVYSLDYLNPSVQLICAAASTLEHIQLHIRVPILPPALPLLRSAKFFVIMDRQPAHWLDFVSATVSTSPLLTDIALSFTPISKETWKDGHTRFFDRTPLAPLDTALAAHPARPTIRWRVDFHHENDSADIFAEFTTTVENAMPKMREEKRLVLERYNRFAERTRRMMGYARWSG</sequence>
<proteinExistence type="predicted"/>
<evidence type="ECO:0000313" key="1">
    <source>
        <dbReference type="EMBL" id="KAF7347161.1"/>
    </source>
</evidence>
<organism evidence="1 2">
    <name type="scientific">Mycena venus</name>
    <dbReference type="NCBI Taxonomy" id="2733690"/>
    <lineage>
        <taxon>Eukaryota</taxon>
        <taxon>Fungi</taxon>
        <taxon>Dikarya</taxon>
        <taxon>Basidiomycota</taxon>
        <taxon>Agaricomycotina</taxon>
        <taxon>Agaricomycetes</taxon>
        <taxon>Agaricomycetidae</taxon>
        <taxon>Agaricales</taxon>
        <taxon>Marasmiineae</taxon>
        <taxon>Mycenaceae</taxon>
        <taxon>Mycena</taxon>
    </lineage>
</organism>